<sequence length="436" mass="46854">MAGATPYSPLDNQSRFGEIVTILSIASVVSTIAVALRCYARLFILRCFGRDDGVMVAAQILSIGSAAAIGLEAHWGLGRHTWTVKPDNIIPYMKAFYSSIVVYNIAVCFTKISILLQYKRIFTNRIMQRLTKFGLYFLAAWAFTLAFLLTLTCMPVAAFWDSSVKGRCLDSPTIWYIMAGVNLATDFAILIMPMPAIKSLQLPRRQKFMLIAIFGLGFFPCAISIYRVRTLHTATDTTDPFWDNVDAATWSYLELSCGILAACLPTLRPIFMAAMPRLFGSSIGSSLRSRTMQSAAGRGGDGRSVKGAANPYAPQVGGSGVAGYGPSKESDSTSSTEGLHLERGSSSGGEEDLEFGALERGRGASRAGPRDAATYSVSVVAGSDSAAAEAGREKEAFGGMGIKTTTVVTQQVTFEGTVGGRRGSQKRPEGRRKGEI</sequence>
<dbReference type="PANTHER" id="PTHR33048:SF47">
    <property type="entry name" value="INTEGRAL MEMBRANE PROTEIN-RELATED"/>
    <property type="match status" value="1"/>
</dbReference>
<evidence type="ECO:0000259" key="8">
    <source>
        <dbReference type="Pfam" id="PF20684"/>
    </source>
</evidence>
<feature type="region of interest" description="Disordered" evidence="6">
    <location>
        <begin position="290"/>
        <end position="352"/>
    </location>
</feature>
<evidence type="ECO:0000256" key="6">
    <source>
        <dbReference type="SAM" id="MobiDB-lite"/>
    </source>
</evidence>
<name>A0AAJ0HQV2_9PEZI</name>
<evidence type="ECO:0000313" key="9">
    <source>
        <dbReference type="EMBL" id="KAK3359581.1"/>
    </source>
</evidence>
<organism evidence="9 10">
    <name type="scientific">Lasiosphaeria hispida</name>
    <dbReference type="NCBI Taxonomy" id="260671"/>
    <lineage>
        <taxon>Eukaryota</taxon>
        <taxon>Fungi</taxon>
        <taxon>Dikarya</taxon>
        <taxon>Ascomycota</taxon>
        <taxon>Pezizomycotina</taxon>
        <taxon>Sordariomycetes</taxon>
        <taxon>Sordariomycetidae</taxon>
        <taxon>Sordariales</taxon>
        <taxon>Lasiosphaeriaceae</taxon>
        <taxon>Lasiosphaeria</taxon>
    </lineage>
</organism>
<keyword evidence="10" id="KW-1185">Reference proteome</keyword>
<dbReference type="PANTHER" id="PTHR33048">
    <property type="entry name" value="PTH11-LIKE INTEGRAL MEMBRANE PROTEIN (AFU_ORTHOLOGUE AFUA_5G11245)"/>
    <property type="match status" value="1"/>
</dbReference>
<proteinExistence type="inferred from homology"/>
<keyword evidence="4 7" id="KW-0472">Membrane</keyword>
<dbReference type="InterPro" id="IPR052337">
    <property type="entry name" value="SAT4-like"/>
</dbReference>
<evidence type="ECO:0000313" key="10">
    <source>
        <dbReference type="Proteomes" id="UP001275084"/>
    </source>
</evidence>
<feature type="transmembrane region" description="Helical" evidence="7">
    <location>
        <begin position="248"/>
        <end position="267"/>
    </location>
</feature>
<comment type="subcellular location">
    <subcellularLocation>
        <location evidence="1">Membrane</location>
        <topology evidence="1">Multi-pass membrane protein</topology>
    </subcellularLocation>
</comment>
<feature type="transmembrane region" description="Helical" evidence="7">
    <location>
        <begin position="20"/>
        <end position="40"/>
    </location>
</feature>
<dbReference type="EMBL" id="JAUIQD010000002">
    <property type="protein sequence ID" value="KAK3359581.1"/>
    <property type="molecule type" value="Genomic_DNA"/>
</dbReference>
<dbReference type="GO" id="GO:0016020">
    <property type="term" value="C:membrane"/>
    <property type="evidence" value="ECO:0007669"/>
    <property type="project" value="UniProtKB-SubCell"/>
</dbReference>
<dbReference type="Proteomes" id="UP001275084">
    <property type="component" value="Unassembled WGS sequence"/>
</dbReference>
<keyword evidence="2 7" id="KW-0812">Transmembrane</keyword>
<feature type="domain" description="Rhodopsin" evidence="8">
    <location>
        <begin position="36"/>
        <end position="271"/>
    </location>
</feature>
<accession>A0AAJ0HQV2</accession>
<feature type="compositionally biased region" description="Basic and acidic residues" evidence="6">
    <location>
        <begin position="426"/>
        <end position="436"/>
    </location>
</feature>
<evidence type="ECO:0000256" key="3">
    <source>
        <dbReference type="ARBA" id="ARBA00022989"/>
    </source>
</evidence>
<evidence type="ECO:0000256" key="5">
    <source>
        <dbReference type="ARBA" id="ARBA00038359"/>
    </source>
</evidence>
<feature type="transmembrane region" description="Helical" evidence="7">
    <location>
        <begin position="208"/>
        <end position="228"/>
    </location>
</feature>
<feature type="transmembrane region" description="Helical" evidence="7">
    <location>
        <begin position="95"/>
        <end position="114"/>
    </location>
</feature>
<keyword evidence="3 7" id="KW-1133">Transmembrane helix</keyword>
<reference evidence="9" key="2">
    <citation type="submission" date="2023-06" db="EMBL/GenBank/DDBJ databases">
        <authorList>
            <consortium name="Lawrence Berkeley National Laboratory"/>
            <person name="Haridas S."/>
            <person name="Hensen N."/>
            <person name="Bonometti L."/>
            <person name="Westerberg I."/>
            <person name="Brannstrom I.O."/>
            <person name="Guillou S."/>
            <person name="Cros-Aarteil S."/>
            <person name="Calhoun S."/>
            <person name="Kuo A."/>
            <person name="Mondo S."/>
            <person name="Pangilinan J."/>
            <person name="Riley R."/>
            <person name="Labutti K."/>
            <person name="Andreopoulos B."/>
            <person name="Lipzen A."/>
            <person name="Chen C."/>
            <person name="Yanf M."/>
            <person name="Daum C."/>
            <person name="Ng V."/>
            <person name="Clum A."/>
            <person name="Steindorff A."/>
            <person name="Ohm R."/>
            <person name="Martin F."/>
            <person name="Silar P."/>
            <person name="Natvig D."/>
            <person name="Lalanne C."/>
            <person name="Gautier V."/>
            <person name="Ament-Velasquez S.L."/>
            <person name="Kruys A."/>
            <person name="Hutchinson M.I."/>
            <person name="Powell A.J."/>
            <person name="Barry K."/>
            <person name="Miller A.N."/>
            <person name="Grigoriev I.V."/>
            <person name="Debuchy R."/>
            <person name="Gladieux P."/>
            <person name="Thoren M.H."/>
            <person name="Johannesson H."/>
        </authorList>
    </citation>
    <scope>NUCLEOTIDE SEQUENCE</scope>
    <source>
        <strain evidence="9">CBS 955.72</strain>
    </source>
</reference>
<evidence type="ECO:0000256" key="4">
    <source>
        <dbReference type="ARBA" id="ARBA00023136"/>
    </source>
</evidence>
<feature type="transmembrane region" description="Helical" evidence="7">
    <location>
        <begin position="174"/>
        <end position="196"/>
    </location>
</feature>
<dbReference type="Pfam" id="PF20684">
    <property type="entry name" value="Fung_rhodopsin"/>
    <property type="match status" value="1"/>
</dbReference>
<evidence type="ECO:0000256" key="7">
    <source>
        <dbReference type="SAM" id="Phobius"/>
    </source>
</evidence>
<comment type="similarity">
    <text evidence="5">Belongs to the SAT4 family.</text>
</comment>
<feature type="region of interest" description="Disordered" evidence="6">
    <location>
        <begin position="415"/>
        <end position="436"/>
    </location>
</feature>
<dbReference type="InterPro" id="IPR049326">
    <property type="entry name" value="Rhodopsin_dom_fungi"/>
</dbReference>
<comment type="caution">
    <text evidence="9">The sequence shown here is derived from an EMBL/GenBank/DDBJ whole genome shotgun (WGS) entry which is preliminary data.</text>
</comment>
<feature type="transmembrane region" description="Helical" evidence="7">
    <location>
        <begin position="52"/>
        <end position="75"/>
    </location>
</feature>
<reference evidence="9" key="1">
    <citation type="journal article" date="2023" name="Mol. Phylogenet. Evol.">
        <title>Genome-scale phylogeny and comparative genomics of the fungal order Sordariales.</title>
        <authorList>
            <person name="Hensen N."/>
            <person name="Bonometti L."/>
            <person name="Westerberg I."/>
            <person name="Brannstrom I.O."/>
            <person name="Guillou S."/>
            <person name="Cros-Aarteil S."/>
            <person name="Calhoun S."/>
            <person name="Haridas S."/>
            <person name="Kuo A."/>
            <person name="Mondo S."/>
            <person name="Pangilinan J."/>
            <person name="Riley R."/>
            <person name="LaButti K."/>
            <person name="Andreopoulos B."/>
            <person name="Lipzen A."/>
            <person name="Chen C."/>
            <person name="Yan M."/>
            <person name="Daum C."/>
            <person name="Ng V."/>
            <person name="Clum A."/>
            <person name="Steindorff A."/>
            <person name="Ohm R.A."/>
            <person name="Martin F."/>
            <person name="Silar P."/>
            <person name="Natvig D.O."/>
            <person name="Lalanne C."/>
            <person name="Gautier V."/>
            <person name="Ament-Velasquez S.L."/>
            <person name="Kruys A."/>
            <person name="Hutchinson M.I."/>
            <person name="Powell A.J."/>
            <person name="Barry K."/>
            <person name="Miller A.N."/>
            <person name="Grigoriev I.V."/>
            <person name="Debuchy R."/>
            <person name="Gladieux P."/>
            <person name="Hiltunen Thoren M."/>
            <person name="Johannesson H."/>
        </authorList>
    </citation>
    <scope>NUCLEOTIDE SEQUENCE</scope>
    <source>
        <strain evidence="9">CBS 955.72</strain>
    </source>
</reference>
<dbReference type="AlphaFoldDB" id="A0AAJ0HQV2"/>
<evidence type="ECO:0000256" key="1">
    <source>
        <dbReference type="ARBA" id="ARBA00004141"/>
    </source>
</evidence>
<gene>
    <name evidence="9" type="ORF">B0T25DRAFT_621071</name>
</gene>
<evidence type="ECO:0000256" key="2">
    <source>
        <dbReference type="ARBA" id="ARBA00022692"/>
    </source>
</evidence>
<feature type="transmembrane region" description="Helical" evidence="7">
    <location>
        <begin position="135"/>
        <end position="159"/>
    </location>
</feature>
<protein>
    <recommendedName>
        <fullName evidence="8">Rhodopsin domain-containing protein</fullName>
    </recommendedName>
</protein>